<evidence type="ECO:0000313" key="3">
    <source>
        <dbReference type="EMBL" id="KAK3043451.1"/>
    </source>
</evidence>
<dbReference type="AlphaFoldDB" id="A0AA88XC32"/>
<protein>
    <submittedName>
        <fullName evidence="3">Uncharacterized protein</fullName>
    </submittedName>
</protein>
<dbReference type="InterPro" id="IPR047173">
    <property type="entry name" value="STRAD_A/B-like"/>
</dbReference>
<dbReference type="PANTHER" id="PTHR48014">
    <property type="entry name" value="SERINE/THREONINE-PROTEIN KINASE FRAY2"/>
    <property type="match status" value="1"/>
</dbReference>
<accession>A0AA88XC32</accession>
<keyword evidence="4" id="KW-1185">Reference proteome</keyword>
<proteinExistence type="inferred from homology"/>
<dbReference type="GO" id="GO:0043539">
    <property type="term" value="F:protein serine/threonine kinase activator activity"/>
    <property type="evidence" value="ECO:0007669"/>
    <property type="project" value="InterPro"/>
</dbReference>
<comment type="similarity">
    <text evidence="1">Belongs to the protein kinase superfamily. STE Ser/Thr protein kinase family. STE20 subfamily.</text>
</comment>
<reference evidence="3" key="1">
    <citation type="submission" date="2022-12" db="EMBL/GenBank/DDBJ databases">
        <title>Draft genome assemblies for two species of Escallonia (Escalloniales).</title>
        <authorList>
            <person name="Chanderbali A."/>
            <person name="Dervinis C."/>
            <person name="Anghel I."/>
            <person name="Soltis D."/>
            <person name="Soltis P."/>
            <person name="Zapata F."/>
        </authorList>
    </citation>
    <scope>NUCLEOTIDE SEQUENCE</scope>
    <source>
        <strain evidence="3">UCBG64.0493</strain>
        <tissue evidence="3">Leaf</tissue>
    </source>
</reference>
<evidence type="ECO:0000256" key="2">
    <source>
        <dbReference type="SAM" id="MobiDB-lite"/>
    </source>
</evidence>
<evidence type="ECO:0000256" key="1">
    <source>
        <dbReference type="ARBA" id="ARBA00008874"/>
    </source>
</evidence>
<evidence type="ECO:0000313" key="4">
    <source>
        <dbReference type="Proteomes" id="UP001188597"/>
    </source>
</evidence>
<dbReference type="PANTHER" id="PTHR48014:SF7">
    <property type="entry name" value="SERINE_THREONINE-PROTEIN KINASE BLUS1"/>
    <property type="match status" value="1"/>
</dbReference>
<dbReference type="Gene3D" id="1.10.510.10">
    <property type="entry name" value="Transferase(Phosphotransferase) domain 1"/>
    <property type="match status" value="1"/>
</dbReference>
<feature type="compositionally biased region" description="Low complexity" evidence="2">
    <location>
        <begin position="123"/>
        <end position="135"/>
    </location>
</feature>
<comment type="caution">
    <text evidence="3">The sequence shown here is derived from an EMBL/GenBank/DDBJ whole genome shotgun (WGS) entry which is preliminary data.</text>
</comment>
<dbReference type="InterPro" id="IPR011009">
    <property type="entry name" value="Kinase-like_dom_sf"/>
</dbReference>
<organism evidence="3 4">
    <name type="scientific">Escallonia herrerae</name>
    <dbReference type="NCBI Taxonomy" id="1293975"/>
    <lineage>
        <taxon>Eukaryota</taxon>
        <taxon>Viridiplantae</taxon>
        <taxon>Streptophyta</taxon>
        <taxon>Embryophyta</taxon>
        <taxon>Tracheophyta</taxon>
        <taxon>Spermatophyta</taxon>
        <taxon>Magnoliopsida</taxon>
        <taxon>eudicotyledons</taxon>
        <taxon>Gunneridae</taxon>
        <taxon>Pentapetalae</taxon>
        <taxon>asterids</taxon>
        <taxon>campanulids</taxon>
        <taxon>Escalloniales</taxon>
        <taxon>Escalloniaceae</taxon>
        <taxon>Escallonia</taxon>
    </lineage>
</organism>
<dbReference type="EMBL" id="JAVXUP010000006">
    <property type="protein sequence ID" value="KAK3043451.1"/>
    <property type="molecule type" value="Genomic_DNA"/>
</dbReference>
<name>A0AA88XC32_9ASTE</name>
<gene>
    <name evidence="3" type="ORF">RJ639_002030</name>
</gene>
<dbReference type="Proteomes" id="UP001188597">
    <property type="component" value="Unassembled WGS sequence"/>
</dbReference>
<dbReference type="SUPFAM" id="SSF56112">
    <property type="entry name" value="Protein kinase-like (PK-like)"/>
    <property type="match status" value="1"/>
</dbReference>
<feature type="region of interest" description="Disordered" evidence="2">
    <location>
        <begin position="117"/>
        <end position="142"/>
    </location>
</feature>
<sequence length="242" mass="26712">MVGLCLEQDPSKRPSAEKLLKHSFFRSCNKGCDFLVKKLLQGLPSVEERFKEKKTLEENCSEGFCLEESVVKQRRISGWNFNLEGFELDPVFPSERFGIEDEVVKQVRCGGDMIIREKGGGESSDASNSSSPGQVLNGGGGGGGVAREGMVGSLVVLKKSLEDQRENVVNMIGILDGGGVEEGSNDSSWEMISLREEQLMQVIDKLRMELDNEKKKNFELGLELEFLKLQLSNEIVMAGFGP</sequence>